<evidence type="ECO:0000256" key="1">
    <source>
        <dbReference type="ARBA" id="ARBA00004651"/>
    </source>
</evidence>
<evidence type="ECO:0000259" key="9">
    <source>
        <dbReference type="PROSITE" id="PS50850"/>
    </source>
</evidence>
<feature type="transmembrane region" description="Helical" evidence="8">
    <location>
        <begin position="59"/>
        <end position="78"/>
    </location>
</feature>
<evidence type="ECO:0000256" key="4">
    <source>
        <dbReference type="ARBA" id="ARBA00022475"/>
    </source>
</evidence>
<dbReference type="OrthoDB" id="9807274at2"/>
<dbReference type="Pfam" id="PF07690">
    <property type="entry name" value="MFS_1"/>
    <property type="match status" value="1"/>
</dbReference>
<name>A0A2N7WKF7_9BURK</name>
<dbReference type="AlphaFoldDB" id="A0A2N7WKF7"/>
<dbReference type="CDD" id="cd17503">
    <property type="entry name" value="MFS_LmrB_MDR_like"/>
    <property type="match status" value="1"/>
</dbReference>
<keyword evidence="3" id="KW-0813">Transport</keyword>
<feature type="transmembrane region" description="Helical" evidence="8">
    <location>
        <begin position="309"/>
        <end position="329"/>
    </location>
</feature>
<keyword evidence="5 8" id="KW-0812">Transmembrane</keyword>
<feature type="transmembrane region" description="Helical" evidence="8">
    <location>
        <begin position="341"/>
        <end position="360"/>
    </location>
</feature>
<evidence type="ECO:0000256" key="5">
    <source>
        <dbReference type="ARBA" id="ARBA00022692"/>
    </source>
</evidence>
<evidence type="ECO:0000256" key="2">
    <source>
        <dbReference type="ARBA" id="ARBA00008537"/>
    </source>
</evidence>
<dbReference type="GO" id="GO:0005886">
    <property type="term" value="C:plasma membrane"/>
    <property type="evidence" value="ECO:0007669"/>
    <property type="project" value="UniProtKB-SubCell"/>
</dbReference>
<evidence type="ECO:0000256" key="8">
    <source>
        <dbReference type="SAM" id="Phobius"/>
    </source>
</evidence>
<dbReference type="InterPro" id="IPR011701">
    <property type="entry name" value="MFS"/>
</dbReference>
<feature type="transmembrane region" description="Helical" evidence="8">
    <location>
        <begin position="486"/>
        <end position="503"/>
    </location>
</feature>
<gene>
    <name evidence="10" type="primary">emrB_3</name>
    <name evidence="11" type="ORF">C0Z16_15710</name>
    <name evidence="10" type="ORF">LMG27174_03450</name>
</gene>
<proteinExistence type="inferred from homology"/>
<reference evidence="10 13" key="2">
    <citation type="submission" date="2020-04" db="EMBL/GenBank/DDBJ databases">
        <authorList>
            <person name="De Canck E."/>
        </authorList>
    </citation>
    <scope>NUCLEOTIDE SEQUENCE [LARGE SCALE GENOMIC DNA]</scope>
    <source>
        <strain evidence="10 13">LMG 27174</strain>
    </source>
</reference>
<evidence type="ECO:0000313" key="11">
    <source>
        <dbReference type="EMBL" id="PMS29897.1"/>
    </source>
</evidence>
<protein>
    <submittedName>
        <fullName evidence="11">EmrB/QacA family drug resistance transporter</fullName>
    </submittedName>
    <submittedName>
        <fullName evidence="10">Multidrug export protein EmrB</fullName>
    </submittedName>
</protein>
<keyword evidence="4" id="KW-1003">Cell membrane</keyword>
<comment type="similarity">
    <text evidence="2">Belongs to the major facilitator superfamily. EmrB family.</text>
</comment>
<feature type="transmembrane region" description="Helical" evidence="8">
    <location>
        <begin position="238"/>
        <end position="256"/>
    </location>
</feature>
<feature type="transmembrane region" description="Helical" evidence="8">
    <location>
        <begin position="87"/>
        <end position="106"/>
    </location>
</feature>
<dbReference type="InterPro" id="IPR020846">
    <property type="entry name" value="MFS_dom"/>
</dbReference>
<feature type="transmembrane region" description="Helical" evidence="8">
    <location>
        <begin position="404"/>
        <end position="426"/>
    </location>
</feature>
<feature type="transmembrane region" description="Helical" evidence="8">
    <location>
        <begin position="366"/>
        <end position="392"/>
    </location>
</feature>
<comment type="subcellular location">
    <subcellularLocation>
        <location evidence="1">Cell membrane</location>
        <topology evidence="1">Multi-pass membrane protein</topology>
    </subcellularLocation>
</comment>
<dbReference type="NCBIfam" id="TIGR00711">
    <property type="entry name" value="efflux_EmrB"/>
    <property type="match status" value="1"/>
</dbReference>
<dbReference type="RefSeq" id="WP_102633048.1">
    <property type="nucleotide sequence ID" value="NZ_CADIJZ010000011.1"/>
</dbReference>
<feature type="transmembrane region" description="Helical" evidence="8">
    <location>
        <begin position="173"/>
        <end position="195"/>
    </location>
</feature>
<feature type="transmembrane region" description="Helical" evidence="8">
    <location>
        <begin position="276"/>
        <end position="297"/>
    </location>
</feature>
<dbReference type="InterPro" id="IPR004638">
    <property type="entry name" value="EmrB-like"/>
</dbReference>
<feature type="transmembrane region" description="Helical" evidence="8">
    <location>
        <begin position="18"/>
        <end position="39"/>
    </location>
</feature>
<evidence type="ECO:0000256" key="7">
    <source>
        <dbReference type="ARBA" id="ARBA00023136"/>
    </source>
</evidence>
<evidence type="ECO:0000256" key="3">
    <source>
        <dbReference type="ARBA" id="ARBA00022448"/>
    </source>
</evidence>
<dbReference type="Proteomes" id="UP000235659">
    <property type="component" value="Unassembled WGS sequence"/>
</dbReference>
<evidence type="ECO:0000313" key="12">
    <source>
        <dbReference type="Proteomes" id="UP000235659"/>
    </source>
</evidence>
<reference evidence="11 12" key="1">
    <citation type="submission" date="2018-01" db="EMBL/GenBank/DDBJ databases">
        <title>Whole genome analyses suggest that Burkholderia sensu lato contains two further novel genera in the rhizoxinica-symbiotica group Mycetohabitans gen. nov., and Trinickia gen. nov.: implications for the evolution of diazotrophy and nodulation in the Burkholderiaceae.</title>
        <authorList>
            <person name="Estrada-de los Santos P."/>
            <person name="Palmer M."/>
            <person name="Chavez-Ramirez B."/>
            <person name="Beukes C."/>
            <person name="Steenkamp E.T."/>
            <person name="Hirsch A.M."/>
            <person name="Manyaka P."/>
            <person name="Maluk M."/>
            <person name="Lafos M."/>
            <person name="Crook M."/>
            <person name="Gross E."/>
            <person name="Simon M.F."/>
            <person name="Bueno dos Reis Junior F."/>
            <person name="Poole P.S."/>
            <person name="Venter S.N."/>
            <person name="James E.K."/>
        </authorList>
    </citation>
    <scope>NUCLEOTIDE SEQUENCE [LARGE SCALE GENOMIC DNA]</scope>
    <source>
        <strain evidence="11 12">WSM 3937</strain>
    </source>
</reference>
<dbReference type="InterPro" id="IPR036259">
    <property type="entry name" value="MFS_trans_sf"/>
</dbReference>
<evidence type="ECO:0000313" key="13">
    <source>
        <dbReference type="Proteomes" id="UP000494205"/>
    </source>
</evidence>
<dbReference type="SUPFAM" id="SSF103473">
    <property type="entry name" value="MFS general substrate transporter"/>
    <property type="match status" value="1"/>
</dbReference>
<keyword evidence="6 8" id="KW-1133">Transmembrane helix</keyword>
<dbReference type="Gene3D" id="1.20.1720.10">
    <property type="entry name" value="Multidrug resistance protein D"/>
    <property type="match status" value="2"/>
</dbReference>
<feature type="transmembrane region" description="Helical" evidence="8">
    <location>
        <begin position="112"/>
        <end position="134"/>
    </location>
</feature>
<dbReference type="EMBL" id="PNXY01000010">
    <property type="protein sequence ID" value="PMS29897.1"/>
    <property type="molecule type" value="Genomic_DNA"/>
</dbReference>
<feature type="transmembrane region" description="Helical" evidence="8">
    <location>
        <begin position="146"/>
        <end position="167"/>
    </location>
</feature>
<organism evidence="10 13">
    <name type="scientific">Paraburkholderia rhynchosiae</name>
    <dbReference type="NCBI Taxonomy" id="487049"/>
    <lineage>
        <taxon>Bacteria</taxon>
        <taxon>Pseudomonadati</taxon>
        <taxon>Pseudomonadota</taxon>
        <taxon>Betaproteobacteria</taxon>
        <taxon>Burkholderiales</taxon>
        <taxon>Burkholderiaceae</taxon>
        <taxon>Paraburkholderia</taxon>
    </lineage>
</organism>
<sequence>MDPQNNLSAPKPLTGGKFVLGTFAVALATFMNVLDSSIANVAIPTLSGNLGVSVDEGTWVITLFAAANAVSIPLTGWLTQRVGQVRLFVWAILLFVLSSAACGLAPNLPVLLAARIVQGAVAGPLVPLSQALLLASFPKEKSSGALSLWAMTATVGPIAGPALGGWITDSYSWSWIFYINVPVGLFAAGAIWAIYRDRETPARKLPIDKVGLLSLVVWVSSLQIMLDKGKDLDWFNSSVIWVLTIVAAVSFLFFLIWELTEEKPVVDLRLFAGRNFLGGTAAISVAYAIFFANLVVLPQWIQGYLGYRAVDAGLVTAPLGIFSVMLAPVLGKIMPRSDTRVLATFAFLGFAGVFLMRSHYTTNVDVYTLVLPTLLQGIPTALFFTPLTAIILSGLPPEKIPAAAGLSNFARIFAGAVGTSLVSTGWNDRTVLHRARLVEVTSVTNPNFAGAIAGLQSTLDAGAAKATAFFEASLSAQASMLGLNDIFWISAVIFVAIIPLIWLTKPGKGAGAGAAGAGGH</sequence>
<dbReference type="GO" id="GO:0022857">
    <property type="term" value="F:transmembrane transporter activity"/>
    <property type="evidence" value="ECO:0007669"/>
    <property type="project" value="InterPro"/>
</dbReference>
<dbReference type="PANTHER" id="PTHR42718:SF9">
    <property type="entry name" value="MAJOR FACILITATOR SUPERFAMILY MULTIDRUG TRANSPORTER MFSC"/>
    <property type="match status" value="1"/>
</dbReference>
<accession>A0A2N7WKF7</accession>
<feature type="domain" description="Major facilitator superfamily (MFS) profile" evidence="9">
    <location>
        <begin position="21"/>
        <end position="509"/>
    </location>
</feature>
<dbReference type="PROSITE" id="PS50850">
    <property type="entry name" value="MFS"/>
    <property type="match status" value="1"/>
</dbReference>
<dbReference type="Proteomes" id="UP000494205">
    <property type="component" value="Unassembled WGS sequence"/>
</dbReference>
<keyword evidence="12" id="KW-1185">Reference proteome</keyword>
<dbReference type="PANTHER" id="PTHR42718">
    <property type="entry name" value="MAJOR FACILITATOR SUPERFAMILY MULTIDRUG TRANSPORTER MFSC"/>
    <property type="match status" value="1"/>
</dbReference>
<evidence type="ECO:0000256" key="6">
    <source>
        <dbReference type="ARBA" id="ARBA00022989"/>
    </source>
</evidence>
<dbReference type="EMBL" id="CADIJZ010000011">
    <property type="protein sequence ID" value="CAB3696532.1"/>
    <property type="molecule type" value="Genomic_DNA"/>
</dbReference>
<evidence type="ECO:0000313" key="10">
    <source>
        <dbReference type="EMBL" id="CAB3696532.1"/>
    </source>
</evidence>
<keyword evidence="7 8" id="KW-0472">Membrane</keyword>